<dbReference type="RefSeq" id="XP_011198907.2">
    <property type="nucleotide sequence ID" value="XM_011200605.4"/>
</dbReference>
<dbReference type="GO" id="GO:0015485">
    <property type="term" value="F:cholesterol binding"/>
    <property type="evidence" value="ECO:0007669"/>
    <property type="project" value="TreeGrafter"/>
</dbReference>
<feature type="domain" description="SSD" evidence="17">
    <location>
        <begin position="604"/>
        <end position="769"/>
    </location>
</feature>
<dbReference type="FunFam" id="1.20.1640.10:FF:000008">
    <property type="entry name" value="NPC intracellular cholesterol transporter 1"/>
    <property type="match status" value="1"/>
</dbReference>
<dbReference type="OrthoDB" id="6510177at2759"/>
<dbReference type="KEGG" id="bdr:105223015"/>
<gene>
    <name evidence="18" type="primary">NPC1</name>
</gene>
<keyword evidence="6 16" id="KW-0732">Signal</keyword>
<dbReference type="PANTHER" id="PTHR45727">
    <property type="entry name" value="NPC INTRACELLULAR CHOLESTEROL TRANSPORTER 1"/>
    <property type="match status" value="1"/>
</dbReference>
<dbReference type="GeneID" id="105223015"/>
<dbReference type="InterPro" id="IPR053956">
    <property type="entry name" value="NPC1_MLD"/>
</dbReference>
<dbReference type="PROSITE" id="PS50156">
    <property type="entry name" value="SSD"/>
    <property type="match status" value="1"/>
</dbReference>
<feature type="transmembrane region" description="Helical" evidence="15">
    <location>
        <begin position="1110"/>
        <end position="1131"/>
    </location>
</feature>
<feature type="signal peptide" evidence="16">
    <location>
        <begin position="1"/>
        <end position="26"/>
    </location>
</feature>
<dbReference type="Pfam" id="PF16414">
    <property type="entry name" value="NPC1_N"/>
    <property type="match status" value="1"/>
</dbReference>
<keyword evidence="10" id="KW-1015">Disulfide bond</keyword>
<dbReference type="GO" id="GO:0042632">
    <property type="term" value="P:cholesterol homeostasis"/>
    <property type="evidence" value="ECO:0007669"/>
    <property type="project" value="TreeGrafter"/>
</dbReference>
<dbReference type="EMBL" id="GAKP01005112">
    <property type="protein sequence ID" value="JAC53840.1"/>
    <property type="molecule type" value="Transcribed_RNA"/>
</dbReference>
<comment type="subcellular location">
    <subcellularLocation>
        <location evidence="1">Endomembrane system</location>
        <topology evidence="1">Multi-pass membrane protein</topology>
    </subcellularLocation>
</comment>
<accession>A0A034WI75</accession>
<dbReference type="InterPro" id="IPR053958">
    <property type="entry name" value="HMGCR/SNAP/NPC1-like_SSD"/>
</dbReference>
<feature type="transmembrane region" description="Helical" evidence="15">
    <location>
        <begin position="1213"/>
        <end position="1236"/>
    </location>
</feature>
<evidence type="ECO:0000256" key="3">
    <source>
        <dbReference type="ARBA" id="ARBA00022448"/>
    </source>
</evidence>
<evidence type="ECO:0000256" key="15">
    <source>
        <dbReference type="SAM" id="Phobius"/>
    </source>
</evidence>
<dbReference type="InterPro" id="IPR000731">
    <property type="entry name" value="SSD"/>
</dbReference>
<feature type="transmembrane region" description="Helical" evidence="15">
    <location>
        <begin position="638"/>
        <end position="661"/>
    </location>
</feature>
<keyword evidence="11" id="KW-1207">Sterol metabolism</keyword>
<keyword evidence="13" id="KW-0753">Steroid metabolism</keyword>
<dbReference type="AlphaFoldDB" id="A0A034WI75"/>
<evidence type="ECO:0000256" key="14">
    <source>
        <dbReference type="ARBA" id="ARBA00034049"/>
    </source>
</evidence>
<keyword evidence="5 15" id="KW-0812">Transmembrane</keyword>
<comment type="similarity">
    <text evidence="2">Belongs to the patched family.</text>
</comment>
<dbReference type="PANTHER" id="PTHR45727:SF6">
    <property type="entry name" value="NPC INTRACELLULAR CHOLESTEROL TRANSPORTER 1 HOMOLOG 1B"/>
    <property type="match status" value="1"/>
</dbReference>
<keyword evidence="12" id="KW-0325">Glycoprotein</keyword>
<dbReference type="Pfam" id="PF12349">
    <property type="entry name" value="Sterol-sensing"/>
    <property type="match status" value="1"/>
</dbReference>
<keyword evidence="9 15" id="KW-0472">Membrane</keyword>
<evidence type="ECO:0000256" key="4">
    <source>
        <dbReference type="ARBA" id="ARBA00022548"/>
    </source>
</evidence>
<evidence type="ECO:0000256" key="6">
    <source>
        <dbReference type="ARBA" id="ARBA00022729"/>
    </source>
</evidence>
<dbReference type="GO" id="GO:0012505">
    <property type="term" value="C:endomembrane system"/>
    <property type="evidence" value="ECO:0007669"/>
    <property type="project" value="UniProtKB-SubCell"/>
</dbReference>
<feature type="transmembrane region" description="Helical" evidence="15">
    <location>
        <begin position="744"/>
        <end position="769"/>
    </location>
</feature>
<feature type="transmembrane region" description="Helical" evidence="15">
    <location>
        <begin position="338"/>
        <end position="358"/>
    </location>
</feature>
<evidence type="ECO:0000256" key="8">
    <source>
        <dbReference type="ARBA" id="ARBA00023098"/>
    </source>
</evidence>
<keyword evidence="7 15" id="KW-1133">Transmembrane helix</keyword>
<sequence>MRSNTVIFTTLCLLIAATSQLRISLAQEEQEPRCIWYGQSHTVGAHWLNKAADIEPQPLNDESAEAAFKQRCPHWYAEYKAADPEGPLKLCCDAAQIQTMTTSMLQADGIFARCPICTYNMALSICGMTCGQNQSLFMVAHTDWYEEQEYVAEVDFRIDDDSVKAVYDSCAGIQHTQTGRPSMDLACGTYNAKTCDHRKWFNFMGDPTLSDYVPFPINYEFLNESSDEVRLIMPVKNCSEALEGSYACSCVDCSASCPYMDPPTGEEEGFMIAGLYGITFIVSLVFGAIVMVFILCGSLNIFKPKISISSCCAGFDGVNTLLSKLFLIWGQFCAKHPVLILAICSWIIGGLAYGIIYLSVTTDPIELWAGKESQTRLEKDYFDEHFGPFYRTNQIFIKPLNQTTFTHNTSAGIETFGPAFEKNFLKEVFLLQEQIQNLTTENGVTLADVCYAPMVYTGEKVTIDNCLVQSIYGYFQNDMDEFEREYVDSNGYTNTYLNQLEDCLRVPMLESCFGPYGGPIEPAIAVGGMPKVSSDENPDFQLATGLLLTFLGKNKLSSTQLEPNMEWELAFINFLKNYTSDQMEIAFSAERSIQDAIVELSEGEVSTVVISYVVMFVYVTIALGKIRSFQHFFRDSKIVLAISGIIVVIASVVCSLGFWSYLDVTTTMLAIEVIPFLVLAVGVDNIFIMVHAYHRLDRREYKDVAEAIGVAMGQVGPSILQTAGSEFACFAIGAISNMPAVKTFAMYAAAAILLNFFFQITAFVAFMALDERRFESGRFDLFCCVKASNKKELSDEQNVGILEKVFKSFYAPFLLSKPVKITVLVVFTVITCLSLMAAPSIEIGLDQEMSMPTDSHVVKYFQYMNELLSMGAPVYWVLKPGLNYTLRDHQNVICGGVQCNNDSVSVQLYQQSLYPDITYLARSASSWIDDYIDWLGIDDCCKVNATDGTFCPSNSKEDDCVACTREFSEDGLRPTPETFQEYIPFFVSDLPDSECAKAGRASYADAIIYTLDEQGSSTILDTYLMQYSTTSTTSIQFYSALREARRIANSINEMFAEKELDVTVFPYCIFFIFYEQYLTIWDDALFSLGITLATIFLVTLIITGLDLPSALMVTAMVLIILINMLGMMWAWNITLNAISLVNLVVCIGIGVEFVAHIIRSYKNGIGSTQERAKQALIVTGSSVLSGITLTKFAGIIVLGFSKSQVFQVFYFRMYLGIVLIGAAHGLILLPVLLSIFGPSSKKAKSQSVNEC</sequence>
<feature type="transmembrane region" description="Helical" evidence="15">
    <location>
        <begin position="270"/>
        <end position="296"/>
    </location>
</feature>
<dbReference type="GO" id="GO:0008203">
    <property type="term" value="P:cholesterol metabolic process"/>
    <property type="evidence" value="ECO:0007669"/>
    <property type="project" value="UniProtKB-KW"/>
</dbReference>
<evidence type="ECO:0000256" key="13">
    <source>
        <dbReference type="ARBA" id="ARBA00023221"/>
    </source>
</evidence>
<feature type="transmembrane region" description="Helical" evidence="15">
    <location>
        <begin position="1176"/>
        <end position="1201"/>
    </location>
</feature>
<feature type="transmembrane region" description="Helical" evidence="15">
    <location>
        <begin position="1137"/>
        <end position="1155"/>
    </location>
</feature>
<dbReference type="SUPFAM" id="SSF82866">
    <property type="entry name" value="Multidrug efflux transporter AcrB transmembrane domain"/>
    <property type="match status" value="2"/>
</dbReference>
<evidence type="ECO:0000313" key="18">
    <source>
        <dbReference type="EMBL" id="JAC53840.1"/>
    </source>
</evidence>
<dbReference type="GO" id="GO:0005886">
    <property type="term" value="C:plasma membrane"/>
    <property type="evidence" value="ECO:0007669"/>
    <property type="project" value="TreeGrafter"/>
</dbReference>
<keyword evidence="3" id="KW-0813">Transport</keyword>
<evidence type="ECO:0000259" key="17">
    <source>
        <dbReference type="PROSITE" id="PS50156"/>
    </source>
</evidence>
<dbReference type="GO" id="GO:0030299">
    <property type="term" value="P:intestinal cholesterol absorption"/>
    <property type="evidence" value="ECO:0007669"/>
    <property type="project" value="TreeGrafter"/>
</dbReference>
<evidence type="ECO:0000256" key="12">
    <source>
        <dbReference type="ARBA" id="ARBA00023180"/>
    </source>
</evidence>
<dbReference type="InterPro" id="IPR032190">
    <property type="entry name" value="NPC1_N"/>
</dbReference>
<evidence type="ECO:0000256" key="16">
    <source>
        <dbReference type="SAM" id="SignalP"/>
    </source>
</evidence>
<comment type="catalytic activity">
    <reaction evidence="14">
        <text>cholesterol(in) = cholesterol(out)</text>
        <dbReference type="Rhea" id="RHEA:39747"/>
        <dbReference type="ChEBI" id="CHEBI:16113"/>
    </reaction>
</comment>
<name>A0A034WI75_BACDO</name>
<evidence type="ECO:0000256" key="1">
    <source>
        <dbReference type="ARBA" id="ARBA00004127"/>
    </source>
</evidence>
<feature type="transmembrane region" description="Helical" evidence="15">
    <location>
        <begin position="1084"/>
        <end position="1103"/>
    </location>
</feature>
<reference evidence="18" key="1">
    <citation type="journal article" date="2014" name="BMC Genomics">
        <title>Characterizing the developmental transcriptome of the oriental fruit fly, Bactrocera dorsalis (Diptera: Tephritidae) through comparative genomic analysis with Drosophila melanogaster utilizing modENCODE datasets.</title>
        <authorList>
            <person name="Geib S.M."/>
            <person name="Calla B."/>
            <person name="Hall B."/>
            <person name="Hou S."/>
            <person name="Manoukis N.C."/>
        </authorList>
    </citation>
    <scope>NUCLEOTIDE SEQUENCE</scope>
    <source>
        <strain evidence="18">Punador</strain>
    </source>
</reference>
<keyword evidence="8" id="KW-0443">Lipid metabolism</keyword>
<evidence type="ECO:0000256" key="5">
    <source>
        <dbReference type="ARBA" id="ARBA00022692"/>
    </source>
</evidence>
<dbReference type="Gene3D" id="1.20.1640.10">
    <property type="entry name" value="Multidrug efflux transporter AcrB transmembrane domain"/>
    <property type="match status" value="2"/>
</dbReference>
<evidence type="ECO:0000256" key="7">
    <source>
        <dbReference type="ARBA" id="ARBA00022989"/>
    </source>
</evidence>
<protein>
    <submittedName>
        <fullName evidence="18">Niemann-Pick C1 protein</fullName>
    </submittedName>
</protein>
<feature type="transmembrane region" description="Helical" evidence="15">
    <location>
        <begin position="609"/>
        <end position="626"/>
    </location>
</feature>
<evidence type="ECO:0000256" key="11">
    <source>
        <dbReference type="ARBA" id="ARBA00023166"/>
    </source>
</evidence>
<dbReference type="FunFam" id="1.20.1640.10:FF:000010">
    <property type="entry name" value="NPC intracellular cholesterol transporter 1"/>
    <property type="match status" value="1"/>
</dbReference>
<evidence type="ECO:0000256" key="9">
    <source>
        <dbReference type="ARBA" id="ARBA00023136"/>
    </source>
</evidence>
<feature type="chain" id="PRO_5044538460" evidence="16">
    <location>
        <begin position="27"/>
        <end position="1251"/>
    </location>
</feature>
<dbReference type="Pfam" id="PF22314">
    <property type="entry name" value="NPC1_MLD"/>
    <property type="match status" value="1"/>
</dbReference>
<keyword evidence="4" id="KW-0153">Cholesterol metabolism</keyword>
<feature type="transmembrane region" description="Helical" evidence="15">
    <location>
        <begin position="673"/>
        <end position="693"/>
    </location>
</feature>
<evidence type="ECO:0000256" key="10">
    <source>
        <dbReference type="ARBA" id="ARBA00023157"/>
    </source>
</evidence>
<proteinExistence type="inferred from homology"/>
<organism evidence="18">
    <name type="scientific">Bactrocera dorsalis</name>
    <name type="common">Oriental fruit fly</name>
    <name type="synonym">Dacus dorsalis</name>
    <dbReference type="NCBI Taxonomy" id="27457"/>
    <lineage>
        <taxon>Eukaryota</taxon>
        <taxon>Metazoa</taxon>
        <taxon>Ecdysozoa</taxon>
        <taxon>Arthropoda</taxon>
        <taxon>Hexapoda</taxon>
        <taxon>Insecta</taxon>
        <taxon>Pterygota</taxon>
        <taxon>Neoptera</taxon>
        <taxon>Endopterygota</taxon>
        <taxon>Diptera</taxon>
        <taxon>Brachycera</taxon>
        <taxon>Muscomorpha</taxon>
        <taxon>Tephritoidea</taxon>
        <taxon>Tephritidae</taxon>
        <taxon>Bactrocera</taxon>
        <taxon>Bactrocera</taxon>
    </lineage>
</organism>
<evidence type="ECO:0000256" key="2">
    <source>
        <dbReference type="ARBA" id="ARBA00005585"/>
    </source>
</evidence>
<dbReference type="GO" id="GO:0030301">
    <property type="term" value="P:cholesterol transport"/>
    <property type="evidence" value="ECO:0007669"/>
    <property type="project" value="UniProtKB-ARBA"/>
</dbReference>
<dbReference type="CTD" id="33072"/>